<gene>
    <name evidence="2" type="ORF">T03_15928</name>
</gene>
<dbReference type="InterPro" id="IPR000742">
    <property type="entry name" value="EGF"/>
</dbReference>
<feature type="domain" description="EGF-like" evidence="1">
    <location>
        <begin position="23"/>
        <end position="34"/>
    </location>
</feature>
<dbReference type="AlphaFoldDB" id="A0A0V0Z3V0"/>
<organism evidence="2 3">
    <name type="scientific">Trichinella britovi</name>
    <name type="common">Parasitic roundworm</name>
    <dbReference type="NCBI Taxonomy" id="45882"/>
    <lineage>
        <taxon>Eukaryota</taxon>
        <taxon>Metazoa</taxon>
        <taxon>Ecdysozoa</taxon>
        <taxon>Nematoda</taxon>
        <taxon>Enoplea</taxon>
        <taxon>Dorylaimia</taxon>
        <taxon>Trichinellida</taxon>
        <taxon>Trichinellidae</taxon>
        <taxon>Trichinella</taxon>
    </lineage>
</organism>
<dbReference type="EMBL" id="JYDI01004235">
    <property type="protein sequence ID" value="KRY07069.1"/>
    <property type="molecule type" value="Genomic_DNA"/>
</dbReference>
<keyword evidence="3" id="KW-1185">Reference proteome</keyword>
<evidence type="ECO:0000313" key="3">
    <source>
        <dbReference type="Proteomes" id="UP000054653"/>
    </source>
</evidence>
<proteinExistence type="predicted"/>
<dbReference type="PROSITE" id="PS00022">
    <property type="entry name" value="EGF_1"/>
    <property type="match status" value="1"/>
</dbReference>
<evidence type="ECO:0000313" key="2">
    <source>
        <dbReference type="EMBL" id="KRY07069.1"/>
    </source>
</evidence>
<dbReference type="Proteomes" id="UP000054653">
    <property type="component" value="Unassembled WGS sequence"/>
</dbReference>
<sequence length="40" mass="4441">MEHNETCTENGGTIIKTEAGYFCECDDSRHGTLCEKSKTT</sequence>
<reference evidence="2 3" key="1">
    <citation type="submission" date="2015-01" db="EMBL/GenBank/DDBJ databases">
        <title>Evolution of Trichinella species and genotypes.</title>
        <authorList>
            <person name="Korhonen P.K."/>
            <person name="Edoardo P."/>
            <person name="Giuseppe L.R."/>
            <person name="Gasser R.B."/>
        </authorList>
    </citation>
    <scope>NUCLEOTIDE SEQUENCE [LARGE SCALE GENOMIC DNA]</scope>
    <source>
        <strain evidence="2">ISS120</strain>
    </source>
</reference>
<comment type="caution">
    <text evidence="2">The sequence shown here is derived from an EMBL/GenBank/DDBJ whole genome shotgun (WGS) entry which is preliminary data.</text>
</comment>
<name>A0A0V0Z3V0_TRIBR</name>
<protein>
    <recommendedName>
        <fullName evidence="1">EGF-like domain-containing protein</fullName>
    </recommendedName>
</protein>
<evidence type="ECO:0000259" key="1">
    <source>
        <dbReference type="PROSITE" id="PS00022"/>
    </source>
</evidence>
<dbReference type="SUPFAM" id="SSF57196">
    <property type="entry name" value="EGF/Laminin"/>
    <property type="match status" value="1"/>
</dbReference>
<accession>A0A0V0Z3V0</accession>